<dbReference type="InterPro" id="IPR036910">
    <property type="entry name" value="HMG_box_dom_sf"/>
</dbReference>
<dbReference type="EMBL" id="JEMT01028824">
    <property type="protein sequence ID" value="EXX53640.1"/>
    <property type="molecule type" value="Genomic_DNA"/>
</dbReference>
<dbReference type="GO" id="GO:0001228">
    <property type="term" value="F:DNA-binding transcription activator activity, RNA polymerase II-specific"/>
    <property type="evidence" value="ECO:0007669"/>
    <property type="project" value="TreeGrafter"/>
</dbReference>
<keyword evidence="2" id="KW-0804">Transcription</keyword>
<feature type="domain" description="HMG box" evidence="5">
    <location>
        <begin position="97"/>
        <end position="167"/>
    </location>
</feature>
<reference evidence="6 7" key="1">
    <citation type="submission" date="2014-02" db="EMBL/GenBank/DDBJ databases">
        <title>Single nucleus genome sequencing reveals high similarity among nuclei of an endomycorrhizal fungus.</title>
        <authorList>
            <person name="Lin K."/>
            <person name="Geurts R."/>
            <person name="Zhang Z."/>
            <person name="Limpens E."/>
            <person name="Saunders D.G."/>
            <person name="Mu D."/>
            <person name="Pang E."/>
            <person name="Cao H."/>
            <person name="Cha H."/>
            <person name="Lin T."/>
            <person name="Zhou Q."/>
            <person name="Shang Y."/>
            <person name="Li Y."/>
            <person name="Ivanov S."/>
            <person name="Sharma T."/>
            <person name="Velzen R.V."/>
            <person name="Ruijter N.D."/>
            <person name="Aanen D.K."/>
            <person name="Win J."/>
            <person name="Kamoun S."/>
            <person name="Bisseling T."/>
            <person name="Huang S."/>
        </authorList>
    </citation>
    <scope>NUCLEOTIDE SEQUENCE [LARGE SCALE GENOMIC DNA]</scope>
    <source>
        <strain evidence="7">DAOM197198w</strain>
    </source>
</reference>
<keyword evidence="3" id="KW-0539">Nucleus</keyword>
<dbReference type="GO" id="GO:0000978">
    <property type="term" value="F:RNA polymerase II cis-regulatory region sequence-specific DNA binding"/>
    <property type="evidence" value="ECO:0007669"/>
    <property type="project" value="TreeGrafter"/>
</dbReference>
<dbReference type="PANTHER" id="PTHR10270:SF161">
    <property type="entry name" value="SEX-DETERMINING REGION Y PROTEIN"/>
    <property type="match status" value="1"/>
</dbReference>
<evidence type="ECO:0000256" key="3">
    <source>
        <dbReference type="PROSITE-ProRule" id="PRU00267"/>
    </source>
</evidence>
<evidence type="ECO:0000256" key="4">
    <source>
        <dbReference type="SAM" id="MobiDB-lite"/>
    </source>
</evidence>
<dbReference type="SMART" id="SM00398">
    <property type="entry name" value="HMG"/>
    <property type="match status" value="1"/>
</dbReference>
<protein>
    <recommendedName>
        <fullName evidence="5">HMG box domain-containing protein</fullName>
    </recommendedName>
</protein>
<keyword evidence="1 3" id="KW-0238">DNA-binding</keyword>
<dbReference type="Proteomes" id="UP000022910">
    <property type="component" value="Unassembled WGS sequence"/>
</dbReference>
<keyword evidence="7" id="KW-1185">Reference proteome</keyword>
<dbReference type="Gene3D" id="1.10.30.10">
    <property type="entry name" value="High mobility group box domain"/>
    <property type="match status" value="1"/>
</dbReference>
<dbReference type="PROSITE" id="PS50118">
    <property type="entry name" value="HMG_BOX_2"/>
    <property type="match status" value="1"/>
</dbReference>
<feature type="DNA-binding region" description="HMG box" evidence="3">
    <location>
        <begin position="97"/>
        <end position="167"/>
    </location>
</feature>
<evidence type="ECO:0000313" key="6">
    <source>
        <dbReference type="EMBL" id="EXX53640.1"/>
    </source>
</evidence>
<dbReference type="GO" id="GO:0005634">
    <property type="term" value="C:nucleus"/>
    <property type="evidence" value="ECO:0007669"/>
    <property type="project" value="UniProtKB-UniRule"/>
</dbReference>
<gene>
    <name evidence="6" type="ORF">RirG_242140</name>
</gene>
<dbReference type="CDD" id="cd01389">
    <property type="entry name" value="HMG-box_ROX1-like"/>
    <property type="match status" value="1"/>
</dbReference>
<evidence type="ECO:0000256" key="2">
    <source>
        <dbReference type="ARBA" id="ARBA00023163"/>
    </source>
</evidence>
<dbReference type="AlphaFoldDB" id="A0A015IHY1"/>
<evidence type="ECO:0000259" key="5">
    <source>
        <dbReference type="PROSITE" id="PS50118"/>
    </source>
</evidence>
<evidence type="ECO:0000256" key="1">
    <source>
        <dbReference type="ARBA" id="ARBA00023125"/>
    </source>
</evidence>
<organism evidence="6 7">
    <name type="scientific">Rhizophagus irregularis (strain DAOM 197198w)</name>
    <name type="common">Glomus intraradices</name>
    <dbReference type="NCBI Taxonomy" id="1432141"/>
    <lineage>
        <taxon>Eukaryota</taxon>
        <taxon>Fungi</taxon>
        <taxon>Fungi incertae sedis</taxon>
        <taxon>Mucoromycota</taxon>
        <taxon>Glomeromycotina</taxon>
        <taxon>Glomeromycetes</taxon>
        <taxon>Glomerales</taxon>
        <taxon>Glomeraceae</taxon>
        <taxon>Rhizophagus</taxon>
    </lineage>
</organism>
<dbReference type="HOGENOM" id="CLU_671112_0_0_1"/>
<dbReference type="InterPro" id="IPR009071">
    <property type="entry name" value="HMG_box_dom"/>
</dbReference>
<dbReference type="STRING" id="1432141.A0A015IHY1"/>
<dbReference type="PANTHER" id="PTHR10270">
    <property type="entry name" value="SOX TRANSCRIPTION FACTOR"/>
    <property type="match status" value="1"/>
</dbReference>
<dbReference type="OMA" id="WTEPCES"/>
<dbReference type="OrthoDB" id="6247875at2759"/>
<accession>A0A015IHY1</accession>
<dbReference type="GO" id="GO:0030154">
    <property type="term" value="P:cell differentiation"/>
    <property type="evidence" value="ECO:0007669"/>
    <property type="project" value="TreeGrafter"/>
</dbReference>
<sequence length="410" mass="46403">MPKIKSVKLPSNINISSSSSLSTSHFIPLQPAPVAPDDDTSSQLNEILVFPNNSSLLNEEENLLINDPPYKLTLSLKDLLSPARKTRKNRSKSDDKVPRPQNAWVLFRKDYEANQRANFPDKALKMKNVSTDAGEIWRNHPVKVKRYFETLSRLAHAQHKILFPNYKYSPKKKSIIKESIQKDWVFKDSVKHSITLESSTPIVEHDQESSVAYHTDHSDSPPLLNVVISPSSPEESWNSPITINSPSSPSSNFISPSSTITSNDSGLYYSSVTSILTYSEETLTNLSSSSAAYYNYQQNFTSNLTDLNQSNSGYLNLENTSINDINDPVFINDENFWQHTSTFSNFDKLDSISSFDSFDIQEQQQQQQQQQEQQTPVTNCDVLIDESLMGNLSDLSSSYDDDNNNIHYFF</sequence>
<proteinExistence type="predicted"/>
<dbReference type="SMR" id="A0A015IHY1"/>
<feature type="region of interest" description="Disordered" evidence="4">
    <location>
        <begin position="233"/>
        <end position="255"/>
    </location>
</feature>
<name>A0A015IHY1_RHIIW</name>
<dbReference type="SUPFAM" id="SSF47095">
    <property type="entry name" value="HMG-box"/>
    <property type="match status" value="1"/>
</dbReference>
<comment type="caution">
    <text evidence="6">The sequence shown here is derived from an EMBL/GenBank/DDBJ whole genome shotgun (WGS) entry which is preliminary data.</text>
</comment>
<dbReference type="Pfam" id="PF00505">
    <property type="entry name" value="HMG_box"/>
    <property type="match status" value="1"/>
</dbReference>
<dbReference type="InterPro" id="IPR050140">
    <property type="entry name" value="SRY-related_HMG-box_TF-like"/>
</dbReference>
<evidence type="ECO:0000313" key="7">
    <source>
        <dbReference type="Proteomes" id="UP000022910"/>
    </source>
</evidence>